<reference evidence="1 2" key="1">
    <citation type="submission" date="2013-06" db="EMBL/GenBank/DDBJ databases">
        <authorList>
            <person name="Weinstock G."/>
            <person name="Sodergren E."/>
            <person name="Lobos E.A."/>
            <person name="Fulton L."/>
            <person name="Fulton R."/>
            <person name="Courtney L."/>
            <person name="Fronick C."/>
            <person name="O'Laughlin M."/>
            <person name="Godfrey J."/>
            <person name="Wilson R.M."/>
            <person name="Miner T."/>
            <person name="Farmer C."/>
            <person name="Delehaunty K."/>
            <person name="Cordes M."/>
            <person name="Minx P."/>
            <person name="Tomlinson C."/>
            <person name="Chen J."/>
            <person name="Wollam A."/>
            <person name="Pepin K.H."/>
            <person name="Bhonagiri V."/>
            <person name="Zhang X."/>
            <person name="Warren W."/>
            <person name="Mitreva M."/>
            <person name="Mardis E.R."/>
            <person name="Wilson R.K."/>
        </authorList>
    </citation>
    <scope>NUCLEOTIDE SEQUENCE [LARGE SCALE GENOMIC DNA]</scope>
    <source>
        <strain evidence="1 2">SD2A-2</strain>
    </source>
</reference>
<evidence type="ECO:0000313" key="2">
    <source>
        <dbReference type="Proteomes" id="UP000014622"/>
    </source>
</evidence>
<proteinExistence type="predicted"/>
<dbReference type="RefSeq" id="WP_016628565.1">
    <property type="nucleotide sequence ID" value="NZ_KE351952.1"/>
</dbReference>
<dbReference type="SUPFAM" id="SSF51735">
    <property type="entry name" value="NAD(P)-binding Rossmann-fold domains"/>
    <property type="match status" value="1"/>
</dbReference>
<sequence>MKTIAVVGGHGQVGKGNVRELTNHGYFVVLMGRNLKKMEVFAQEFLPILE</sequence>
<accession>A0AB73AFI1</accession>
<comment type="caution">
    <text evidence="1">The sequence shown here is derived from an EMBL/GenBank/DDBJ whole genome shotgun (WGS) entry which is preliminary data.</text>
</comment>
<protein>
    <recommendedName>
        <fullName evidence="3">NAD(P)-binding domain-containing protein</fullName>
    </recommendedName>
</protein>
<dbReference type="InterPro" id="IPR036291">
    <property type="entry name" value="NAD(P)-bd_dom_sf"/>
</dbReference>
<evidence type="ECO:0008006" key="3">
    <source>
        <dbReference type="Google" id="ProtNLM"/>
    </source>
</evidence>
<dbReference type="AlphaFoldDB" id="A0AB73AFI1"/>
<dbReference type="Proteomes" id="UP000014622">
    <property type="component" value="Unassembled WGS sequence"/>
</dbReference>
<name>A0AB73AFI1_ENTFC</name>
<organism evidence="1 2">
    <name type="scientific">Enterococcus faecium SD2A-2</name>
    <dbReference type="NCBI Taxonomy" id="1244154"/>
    <lineage>
        <taxon>Bacteria</taxon>
        <taxon>Bacillati</taxon>
        <taxon>Bacillota</taxon>
        <taxon>Bacilli</taxon>
        <taxon>Lactobacillales</taxon>
        <taxon>Enterococcaceae</taxon>
        <taxon>Enterococcus</taxon>
    </lineage>
</organism>
<evidence type="ECO:0000313" key="1">
    <source>
        <dbReference type="EMBL" id="EPI16633.1"/>
    </source>
</evidence>
<gene>
    <name evidence="1" type="ORF">D356_00072</name>
</gene>
<dbReference type="EMBL" id="ATIT01000009">
    <property type="protein sequence ID" value="EPI16633.1"/>
    <property type="molecule type" value="Genomic_DNA"/>
</dbReference>
<dbReference type="Gene3D" id="3.40.50.720">
    <property type="entry name" value="NAD(P)-binding Rossmann-like Domain"/>
    <property type="match status" value="1"/>
</dbReference>